<accession>A0A0A9YNE3</accession>
<reference evidence="2" key="1">
    <citation type="journal article" date="2014" name="PLoS ONE">
        <title>Transcriptome-Based Identification of ABC Transporters in the Western Tarnished Plant Bug Lygus hesperus.</title>
        <authorList>
            <person name="Hull J.J."/>
            <person name="Chaney K."/>
            <person name="Geib S.M."/>
            <person name="Fabrick J.A."/>
            <person name="Brent C.S."/>
            <person name="Walsh D."/>
            <person name="Lavine L.C."/>
        </authorList>
    </citation>
    <scope>NUCLEOTIDE SEQUENCE</scope>
</reference>
<feature type="non-terminal residue" evidence="2">
    <location>
        <position position="1"/>
    </location>
</feature>
<sequence length="176" mass="20161">KQGPYEIHPKYLEDCSDPVTALIRTYPKMQKTTRTTVVIGGKSVLNVTIDNNIKMLMNFGQSTPQGWKDNFIITDFKKEGACNVLAEYLTPEDSLRIFQGLSNDERNVSGCPIYPGVYVNNVEFKVEEYKGIPIFIYGKYRVKVTMFMNDFSSPEIGCLMFYADFVPKLKRRNNRG</sequence>
<name>A0A0A9YNE3_LYGHE</name>
<protein>
    <submittedName>
        <fullName evidence="2">3-methyl-2-oxobutanoate hydroxymethyltransferase</fullName>
    </submittedName>
</protein>
<dbReference type="EMBL" id="GBHO01009870">
    <property type="protein sequence ID" value="JAG33734.1"/>
    <property type="molecule type" value="Transcribed_RNA"/>
</dbReference>
<proteinExistence type="predicted"/>
<dbReference type="GO" id="GO:0032259">
    <property type="term" value="P:methylation"/>
    <property type="evidence" value="ECO:0007669"/>
    <property type="project" value="UniProtKB-KW"/>
</dbReference>
<dbReference type="Gene3D" id="2.70.220.10">
    <property type="entry name" value="Ganglioside GM2 activator"/>
    <property type="match status" value="1"/>
</dbReference>
<evidence type="ECO:0000313" key="2">
    <source>
        <dbReference type="EMBL" id="JAG33734.1"/>
    </source>
</evidence>
<keyword evidence="2" id="KW-0808">Transferase</keyword>
<organism evidence="2">
    <name type="scientific">Lygus hesperus</name>
    <name type="common">Western plant bug</name>
    <dbReference type="NCBI Taxonomy" id="30085"/>
    <lineage>
        <taxon>Eukaryota</taxon>
        <taxon>Metazoa</taxon>
        <taxon>Ecdysozoa</taxon>
        <taxon>Arthropoda</taxon>
        <taxon>Hexapoda</taxon>
        <taxon>Insecta</taxon>
        <taxon>Pterygota</taxon>
        <taxon>Neoptera</taxon>
        <taxon>Paraneoptera</taxon>
        <taxon>Hemiptera</taxon>
        <taxon>Heteroptera</taxon>
        <taxon>Panheteroptera</taxon>
        <taxon>Cimicomorpha</taxon>
        <taxon>Miridae</taxon>
        <taxon>Mirini</taxon>
        <taxon>Lygus</taxon>
    </lineage>
</organism>
<evidence type="ECO:0000256" key="1">
    <source>
        <dbReference type="ARBA" id="ARBA00022729"/>
    </source>
</evidence>
<keyword evidence="2" id="KW-0489">Methyltransferase</keyword>
<keyword evidence="1" id="KW-0732">Signal</keyword>
<dbReference type="InterPro" id="IPR036846">
    <property type="entry name" value="GM2-AP_sf"/>
</dbReference>
<reference evidence="2" key="2">
    <citation type="submission" date="2014-07" db="EMBL/GenBank/DDBJ databases">
        <authorList>
            <person name="Hull J."/>
        </authorList>
    </citation>
    <scope>NUCLEOTIDE SEQUENCE</scope>
</reference>
<dbReference type="GO" id="GO:0008168">
    <property type="term" value="F:methyltransferase activity"/>
    <property type="evidence" value="ECO:0007669"/>
    <property type="project" value="UniProtKB-KW"/>
</dbReference>
<dbReference type="AlphaFoldDB" id="A0A0A9YNE3"/>
<gene>
    <name evidence="2" type="primary">panB_2</name>
    <name evidence="2" type="ORF">CM83_103257</name>
</gene>